<reference evidence="2" key="1">
    <citation type="journal article" date="2023" name="Nat. Plants">
        <title>Single-cell RNA sequencing provides a high-resolution roadmap for understanding the multicellular compartmentation of specialized metabolism.</title>
        <authorList>
            <person name="Sun S."/>
            <person name="Shen X."/>
            <person name="Li Y."/>
            <person name="Li Y."/>
            <person name="Wang S."/>
            <person name="Li R."/>
            <person name="Zhang H."/>
            <person name="Shen G."/>
            <person name="Guo B."/>
            <person name="Wei J."/>
            <person name="Xu J."/>
            <person name="St-Pierre B."/>
            <person name="Chen S."/>
            <person name="Sun C."/>
        </authorList>
    </citation>
    <scope>NUCLEOTIDE SEQUENCE [LARGE SCALE GENOMIC DNA]</scope>
</reference>
<protein>
    <submittedName>
        <fullName evidence="1">Uncharacterized protein</fullName>
    </submittedName>
</protein>
<organism evidence="1 2">
    <name type="scientific">Catharanthus roseus</name>
    <name type="common">Madagascar periwinkle</name>
    <name type="synonym">Vinca rosea</name>
    <dbReference type="NCBI Taxonomy" id="4058"/>
    <lineage>
        <taxon>Eukaryota</taxon>
        <taxon>Viridiplantae</taxon>
        <taxon>Streptophyta</taxon>
        <taxon>Embryophyta</taxon>
        <taxon>Tracheophyta</taxon>
        <taxon>Spermatophyta</taxon>
        <taxon>Magnoliopsida</taxon>
        <taxon>eudicotyledons</taxon>
        <taxon>Gunneridae</taxon>
        <taxon>Pentapetalae</taxon>
        <taxon>asterids</taxon>
        <taxon>lamiids</taxon>
        <taxon>Gentianales</taxon>
        <taxon>Apocynaceae</taxon>
        <taxon>Rauvolfioideae</taxon>
        <taxon>Vinceae</taxon>
        <taxon>Catharanthinae</taxon>
        <taxon>Catharanthus</taxon>
    </lineage>
</organism>
<evidence type="ECO:0000313" key="2">
    <source>
        <dbReference type="Proteomes" id="UP001060085"/>
    </source>
</evidence>
<name>A0ACC0AM25_CATRO</name>
<gene>
    <name evidence="1" type="ORF">M9H77_20979</name>
</gene>
<keyword evidence="2" id="KW-1185">Reference proteome</keyword>
<proteinExistence type="predicted"/>
<sequence length="260" mass="28755">MRQIARAQMVPEACDTRLDMHRIQLRGNDHIYWGTQHVIHLDAWYQWRLRVRDALLRRCHTPVMSTSDGIRVSHGFTSAILLTVIPVRMDISLPEVDDMAPVVIQEPPSFPSQMALFAKKGTLGCTTSQHDIQQTFPVQPSRRRPREHVPDRGDRGVKTGARRHPTRGAGDGRPPVPPAPERHEHVDPGHAVIERGEGSGSGQSFGDPFDSLNLYMPSFSLDLTLTSQSLPSGSGTSQMPPAPGLGFASFQSPYSGVFRV</sequence>
<evidence type="ECO:0000313" key="1">
    <source>
        <dbReference type="EMBL" id="KAI5661656.1"/>
    </source>
</evidence>
<accession>A0ACC0AM25</accession>
<dbReference type="Proteomes" id="UP001060085">
    <property type="component" value="Linkage Group LG05"/>
</dbReference>
<comment type="caution">
    <text evidence="1">The sequence shown here is derived from an EMBL/GenBank/DDBJ whole genome shotgun (WGS) entry which is preliminary data.</text>
</comment>
<dbReference type="EMBL" id="CM044705">
    <property type="protein sequence ID" value="KAI5661656.1"/>
    <property type="molecule type" value="Genomic_DNA"/>
</dbReference>